<dbReference type="CDD" id="cd16326">
    <property type="entry name" value="LolB"/>
    <property type="match status" value="1"/>
</dbReference>
<evidence type="ECO:0000256" key="6">
    <source>
        <dbReference type="ARBA" id="ARBA00022729"/>
    </source>
</evidence>
<name>A0A177M9U7_METMH</name>
<dbReference type="InterPro" id="IPR029046">
    <property type="entry name" value="LolA/LolB/LppX"/>
</dbReference>
<evidence type="ECO:0000256" key="2">
    <source>
        <dbReference type="ARBA" id="ARBA00009696"/>
    </source>
</evidence>
<dbReference type="Proteomes" id="UP000078090">
    <property type="component" value="Unassembled WGS sequence"/>
</dbReference>
<proteinExistence type="inferred from homology"/>
<keyword evidence="8" id="KW-0472">Membrane</keyword>
<comment type="subcellular location">
    <subcellularLocation>
        <location evidence="1">Cell outer membrane</location>
        <topology evidence="1">Lipid-anchor</topology>
    </subcellularLocation>
</comment>
<dbReference type="Pfam" id="PF03550">
    <property type="entry name" value="LolB"/>
    <property type="match status" value="1"/>
</dbReference>
<evidence type="ECO:0000313" key="16">
    <source>
        <dbReference type="Proteomes" id="UP000078090"/>
    </source>
</evidence>
<evidence type="ECO:0000256" key="3">
    <source>
        <dbReference type="ARBA" id="ARBA00011245"/>
    </source>
</evidence>
<comment type="caution">
    <text evidence="13">The sequence shown here is derived from an EMBL/GenBank/DDBJ whole genome shotgun (WGS) entry which is preliminary data.</text>
</comment>
<evidence type="ECO:0000256" key="8">
    <source>
        <dbReference type="ARBA" id="ARBA00023136"/>
    </source>
</evidence>
<comment type="similarity">
    <text evidence="2">Belongs to the LolB family.</text>
</comment>
<gene>
    <name evidence="13" type="ORF">A1332_16455</name>
    <name evidence="14" type="ORF">A1353_10530</name>
</gene>
<keyword evidence="12 13" id="KW-0449">Lipoprotein</keyword>
<keyword evidence="7" id="KW-0653">Protein transport</keyword>
<dbReference type="InterPro" id="IPR004565">
    <property type="entry name" value="OM_lipoprot_LolB"/>
</dbReference>
<evidence type="ECO:0000256" key="5">
    <source>
        <dbReference type="ARBA" id="ARBA00022448"/>
    </source>
</evidence>
<evidence type="ECO:0000313" key="14">
    <source>
        <dbReference type="EMBL" id="OAI06108.1"/>
    </source>
</evidence>
<evidence type="ECO:0000256" key="4">
    <source>
        <dbReference type="ARBA" id="ARBA00016202"/>
    </source>
</evidence>
<dbReference type="AlphaFoldDB" id="A0A177M9U7"/>
<keyword evidence="6" id="KW-0732">Signal</keyword>
<keyword evidence="10" id="KW-0143">Chaperone</keyword>
<protein>
    <recommendedName>
        <fullName evidence="4">Outer-membrane lipoprotein LolB</fullName>
    </recommendedName>
</protein>
<evidence type="ECO:0000313" key="15">
    <source>
        <dbReference type="Proteomes" id="UP000077763"/>
    </source>
</evidence>
<evidence type="ECO:0000256" key="12">
    <source>
        <dbReference type="ARBA" id="ARBA00023288"/>
    </source>
</evidence>
<dbReference type="NCBIfam" id="TIGR00548">
    <property type="entry name" value="lolB"/>
    <property type="match status" value="1"/>
</dbReference>
<comment type="subunit">
    <text evidence="3">Monomer.</text>
</comment>
<dbReference type="RefSeq" id="WP_064009323.1">
    <property type="nucleotide sequence ID" value="NZ_LUUG01000083.1"/>
</dbReference>
<reference evidence="15 16" key="1">
    <citation type="submission" date="2016-03" db="EMBL/GenBank/DDBJ databases">
        <authorList>
            <person name="Ploux O."/>
        </authorList>
    </citation>
    <scope>NUCLEOTIDE SEQUENCE [LARGE SCALE GENOMIC DNA]</scope>
    <source>
        <strain evidence="13 16">R-45363</strain>
        <strain evidence="14 15">R-45371</strain>
    </source>
</reference>
<dbReference type="EMBL" id="LUUG01000083">
    <property type="protein sequence ID" value="OAI02472.1"/>
    <property type="molecule type" value="Genomic_DNA"/>
</dbReference>
<dbReference type="SUPFAM" id="SSF89392">
    <property type="entry name" value="Prokaryotic lipoproteins and lipoprotein localization factors"/>
    <property type="match status" value="1"/>
</dbReference>
<evidence type="ECO:0000256" key="1">
    <source>
        <dbReference type="ARBA" id="ARBA00004459"/>
    </source>
</evidence>
<evidence type="ECO:0000256" key="10">
    <source>
        <dbReference type="ARBA" id="ARBA00023186"/>
    </source>
</evidence>
<dbReference type="GO" id="GO:0009279">
    <property type="term" value="C:cell outer membrane"/>
    <property type="evidence" value="ECO:0007669"/>
    <property type="project" value="UniProtKB-SubCell"/>
</dbReference>
<dbReference type="GO" id="GO:0015031">
    <property type="term" value="P:protein transport"/>
    <property type="evidence" value="ECO:0007669"/>
    <property type="project" value="UniProtKB-KW"/>
</dbReference>
<dbReference type="OrthoDB" id="9797618at2"/>
<dbReference type="Proteomes" id="UP000077763">
    <property type="component" value="Unassembled WGS sequence"/>
</dbReference>
<evidence type="ECO:0000313" key="13">
    <source>
        <dbReference type="EMBL" id="OAI02472.1"/>
    </source>
</evidence>
<dbReference type="PROSITE" id="PS51257">
    <property type="entry name" value="PROKAR_LIPOPROTEIN"/>
    <property type="match status" value="1"/>
</dbReference>
<evidence type="ECO:0000256" key="9">
    <source>
        <dbReference type="ARBA" id="ARBA00023139"/>
    </source>
</evidence>
<dbReference type="Gene3D" id="2.50.20.10">
    <property type="entry name" value="Lipoprotein localisation LolA/LolB/LppX"/>
    <property type="match status" value="1"/>
</dbReference>
<sequence length="189" mass="21651">MIFRSSVFLLSVMSLAGCSLFSEKPVEVYRLQDMQVLQQQRQWYFEGRLALADERDSISASVSWRHRLDRDDIELTGPLAQGKLMISVSADMVSVDDGDIRKEFRGPVEEVLAEQLGVTMPVNALKYWVLGLPDPEQSFVEQVDGFFQAGWRVGFKEMQHVNVMVLPRKINAEKDKTRIKLVVDQWDLS</sequence>
<evidence type="ECO:0000256" key="7">
    <source>
        <dbReference type="ARBA" id="ARBA00022927"/>
    </source>
</evidence>
<dbReference type="EMBL" id="LUUH01000038">
    <property type="protein sequence ID" value="OAI06108.1"/>
    <property type="molecule type" value="Genomic_DNA"/>
</dbReference>
<organism evidence="13 16">
    <name type="scientific">Methylomonas methanica</name>
    <dbReference type="NCBI Taxonomy" id="421"/>
    <lineage>
        <taxon>Bacteria</taxon>
        <taxon>Pseudomonadati</taxon>
        <taxon>Pseudomonadota</taxon>
        <taxon>Gammaproteobacteria</taxon>
        <taxon>Methylococcales</taxon>
        <taxon>Methylococcaceae</taxon>
        <taxon>Methylomonas</taxon>
    </lineage>
</organism>
<keyword evidence="9" id="KW-0564">Palmitate</keyword>
<accession>A0A177M9U7</accession>
<evidence type="ECO:0000256" key="11">
    <source>
        <dbReference type="ARBA" id="ARBA00023237"/>
    </source>
</evidence>
<keyword evidence="11" id="KW-0998">Cell outer membrane</keyword>
<keyword evidence="5" id="KW-0813">Transport</keyword>